<dbReference type="Pfam" id="PF00043">
    <property type="entry name" value="GST_C"/>
    <property type="match status" value="1"/>
</dbReference>
<dbReference type="InterPro" id="IPR004046">
    <property type="entry name" value="GST_C"/>
</dbReference>
<dbReference type="InterPro" id="IPR036282">
    <property type="entry name" value="Glutathione-S-Trfase_C_sf"/>
</dbReference>
<name>A0A2T3NLG6_9GAMM</name>
<dbReference type="CDD" id="cd03048">
    <property type="entry name" value="GST_N_Ure2p_like"/>
    <property type="match status" value="1"/>
</dbReference>
<dbReference type="Gene3D" id="3.40.30.10">
    <property type="entry name" value="Glutaredoxin"/>
    <property type="match status" value="1"/>
</dbReference>
<organism evidence="4 5">
    <name type="scientific">Photobacterium rosenbergii</name>
    <dbReference type="NCBI Taxonomy" id="294936"/>
    <lineage>
        <taxon>Bacteria</taxon>
        <taxon>Pseudomonadati</taxon>
        <taxon>Pseudomonadota</taxon>
        <taxon>Gammaproteobacteria</taxon>
        <taxon>Vibrionales</taxon>
        <taxon>Vibrionaceae</taxon>
        <taxon>Photobacterium</taxon>
    </lineage>
</organism>
<evidence type="ECO:0000313" key="5">
    <source>
        <dbReference type="Proteomes" id="UP000241346"/>
    </source>
</evidence>
<keyword evidence="4" id="KW-0808">Transferase</keyword>
<dbReference type="PROSITE" id="PS50404">
    <property type="entry name" value="GST_NTER"/>
    <property type="match status" value="1"/>
</dbReference>
<protein>
    <submittedName>
        <fullName evidence="4">Glutathione S-transferase</fullName>
    </submittedName>
</protein>
<evidence type="ECO:0000313" key="4">
    <source>
        <dbReference type="EMBL" id="PSW16351.1"/>
    </source>
</evidence>
<dbReference type="Proteomes" id="UP000241346">
    <property type="component" value="Unassembled WGS sequence"/>
</dbReference>
<dbReference type="PANTHER" id="PTHR44051">
    <property type="entry name" value="GLUTATHIONE S-TRANSFERASE-RELATED"/>
    <property type="match status" value="1"/>
</dbReference>
<sequence>MLKFYFHQTPNPMKVALFLAETDLPYELIAVDTLKGEQHTAEFRAINPNGKLPAIVDEGTRVFDSNAILLYLSEKTGLLAGKSEDRAELLSWMMFIASGLGPFSGQCVHFHRMAPEQIPYAKNRYLREAQRHYEVLDGHLEGRDYIVSDEFTIADVAAWGWIDKAQVVLGEEGLAPYPNLKRWFDSVNNRPAVAIARNIDKDIEFKSTVDDESRRALFPSNYPKQNRGQ</sequence>
<accession>A0A2T3NLG6</accession>
<dbReference type="Gene3D" id="1.20.1050.10">
    <property type="match status" value="1"/>
</dbReference>
<dbReference type="SFLD" id="SFLDG01151">
    <property type="entry name" value="Main.2:_Nu-like"/>
    <property type="match status" value="1"/>
</dbReference>
<dbReference type="InterPro" id="IPR040079">
    <property type="entry name" value="Glutathione_S-Trfase"/>
</dbReference>
<dbReference type="EMBL" id="PYMB01000001">
    <property type="protein sequence ID" value="PSW16351.1"/>
    <property type="molecule type" value="Genomic_DNA"/>
</dbReference>
<dbReference type="InterPro" id="IPR010987">
    <property type="entry name" value="Glutathione-S-Trfase_C-like"/>
</dbReference>
<dbReference type="SUPFAM" id="SSF47616">
    <property type="entry name" value="GST C-terminal domain-like"/>
    <property type="match status" value="1"/>
</dbReference>
<reference evidence="4 5" key="1">
    <citation type="submission" date="2018-03" db="EMBL/GenBank/DDBJ databases">
        <title>Whole genome sequencing of Histamine producing bacteria.</title>
        <authorList>
            <person name="Butler K."/>
        </authorList>
    </citation>
    <scope>NUCLEOTIDE SEQUENCE [LARGE SCALE GENOMIC DNA]</scope>
    <source>
        <strain evidence="4 5">DSM 19138</strain>
    </source>
</reference>
<dbReference type="GO" id="GO:0016740">
    <property type="term" value="F:transferase activity"/>
    <property type="evidence" value="ECO:0007669"/>
    <property type="project" value="UniProtKB-KW"/>
</dbReference>
<evidence type="ECO:0000256" key="1">
    <source>
        <dbReference type="RuleBase" id="RU003494"/>
    </source>
</evidence>
<dbReference type="InterPro" id="IPR004045">
    <property type="entry name" value="Glutathione_S-Trfase_N"/>
</dbReference>
<gene>
    <name evidence="4" type="ORF">C9J01_04955</name>
</gene>
<dbReference type="Pfam" id="PF02798">
    <property type="entry name" value="GST_N"/>
    <property type="match status" value="1"/>
</dbReference>
<dbReference type="InterPro" id="IPR036249">
    <property type="entry name" value="Thioredoxin-like_sf"/>
</dbReference>
<dbReference type="AlphaFoldDB" id="A0A2T3NLG6"/>
<dbReference type="SFLD" id="SFLDG00358">
    <property type="entry name" value="Main_(cytGST)"/>
    <property type="match status" value="1"/>
</dbReference>
<feature type="domain" description="GST C-terminal" evidence="3">
    <location>
        <begin position="82"/>
        <end position="209"/>
    </location>
</feature>
<proteinExistence type="inferred from homology"/>
<evidence type="ECO:0000259" key="3">
    <source>
        <dbReference type="PROSITE" id="PS50405"/>
    </source>
</evidence>
<dbReference type="PANTHER" id="PTHR44051:SF19">
    <property type="entry name" value="DISULFIDE-BOND OXIDOREDUCTASE YFCG"/>
    <property type="match status" value="1"/>
</dbReference>
<feature type="domain" description="GST N-terminal" evidence="2">
    <location>
        <begin position="1"/>
        <end position="80"/>
    </location>
</feature>
<dbReference type="PROSITE" id="PS50405">
    <property type="entry name" value="GST_CTER"/>
    <property type="match status" value="1"/>
</dbReference>
<comment type="similarity">
    <text evidence="1">Belongs to the GST superfamily.</text>
</comment>
<dbReference type="SFLD" id="SFLDS00019">
    <property type="entry name" value="Glutathione_Transferase_(cytos"/>
    <property type="match status" value="1"/>
</dbReference>
<dbReference type="SUPFAM" id="SSF52833">
    <property type="entry name" value="Thioredoxin-like"/>
    <property type="match status" value="1"/>
</dbReference>
<dbReference type="RefSeq" id="WP_107296973.1">
    <property type="nucleotide sequence ID" value="NZ_PYMB01000001.1"/>
</dbReference>
<dbReference type="OrthoDB" id="9803562at2"/>
<comment type="caution">
    <text evidence="4">The sequence shown here is derived from an EMBL/GenBank/DDBJ whole genome shotgun (WGS) entry which is preliminary data.</text>
</comment>
<evidence type="ECO:0000259" key="2">
    <source>
        <dbReference type="PROSITE" id="PS50404"/>
    </source>
</evidence>